<reference evidence="2 3" key="1">
    <citation type="submission" date="2024-06" db="EMBL/GenBank/DDBJ databases">
        <authorList>
            <person name="Kaempfer P."/>
            <person name="Viver T."/>
        </authorList>
    </citation>
    <scope>NUCLEOTIDE SEQUENCE [LARGE SCALE GENOMIC DNA]</scope>
    <source>
        <strain evidence="2 3">ST-37</strain>
    </source>
</reference>
<name>A0ABW8Y8A0_9FLAO</name>
<evidence type="ECO:0000313" key="3">
    <source>
        <dbReference type="Proteomes" id="UP001629058"/>
    </source>
</evidence>
<dbReference type="EMBL" id="JBELPY010000014">
    <property type="protein sequence ID" value="MFL9835515.1"/>
    <property type="molecule type" value="Genomic_DNA"/>
</dbReference>
<proteinExistence type="predicted"/>
<dbReference type="InterPro" id="IPR010093">
    <property type="entry name" value="SinI_DNA-bd"/>
</dbReference>
<accession>A0ABW8Y8A0</accession>
<comment type="caution">
    <text evidence="2">The sequence shown here is derived from an EMBL/GenBank/DDBJ whole genome shotgun (WGS) entry which is preliminary data.</text>
</comment>
<evidence type="ECO:0000259" key="1">
    <source>
        <dbReference type="Pfam" id="PF12728"/>
    </source>
</evidence>
<sequence>MITLDNAKRPTKREQLAAIESYSVLSSILPLLENESTEIEIEETKERIKVPLKAMKLLNDILKAMSEGKPISIVPIATEVTTQKAAEILGCSRPHIVKLLEDGEISFTKVGKHRRILFEDILKYRNEMKKKQKNHLIDIMNFDEEIGLYDS</sequence>
<protein>
    <submittedName>
        <fullName evidence="2">Helix-turn-helix domain-containing protein</fullName>
    </submittedName>
</protein>
<dbReference type="RefSeq" id="WP_408092334.1">
    <property type="nucleotide sequence ID" value="NZ_JBELPY010000014.1"/>
</dbReference>
<keyword evidence="3" id="KW-1185">Reference proteome</keyword>
<gene>
    <name evidence="2" type="ORF">ABS765_15975</name>
</gene>
<dbReference type="NCBIfam" id="TIGR01764">
    <property type="entry name" value="excise"/>
    <property type="match status" value="1"/>
</dbReference>
<dbReference type="Pfam" id="PF12728">
    <property type="entry name" value="HTH_17"/>
    <property type="match status" value="1"/>
</dbReference>
<dbReference type="InterPro" id="IPR041657">
    <property type="entry name" value="HTH_17"/>
</dbReference>
<evidence type="ECO:0000313" key="2">
    <source>
        <dbReference type="EMBL" id="MFL9835515.1"/>
    </source>
</evidence>
<feature type="domain" description="Helix-turn-helix" evidence="1">
    <location>
        <begin position="81"/>
        <end position="127"/>
    </location>
</feature>
<dbReference type="Proteomes" id="UP001629058">
    <property type="component" value="Unassembled WGS sequence"/>
</dbReference>
<organism evidence="2 3">
    <name type="scientific">Chryseobacterium terrae</name>
    <dbReference type="NCBI Taxonomy" id="3163299"/>
    <lineage>
        <taxon>Bacteria</taxon>
        <taxon>Pseudomonadati</taxon>
        <taxon>Bacteroidota</taxon>
        <taxon>Flavobacteriia</taxon>
        <taxon>Flavobacteriales</taxon>
        <taxon>Weeksellaceae</taxon>
        <taxon>Chryseobacterium group</taxon>
        <taxon>Chryseobacterium</taxon>
    </lineage>
</organism>